<protein>
    <submittedName>
        <fullName evidence="5">A-type flagellin</fullName>
    </submittedName>
</protein>
<dbReference type="Proteomes" id="UP000275777">
    <property type="component" value="Chromosome"/>
</dbReference>
<keyword evidence="5" id="KW-0282">Flagellum</keyword>
<dbReference type="Gene3D" id="1.20.1330.10">
    <property type="entry name" value="f41 fragment of flagellin, N-terminal domain"/>
    <property type="match status" value="1"/>
</dbReference>
<keyword evidence="5" id="KW-0969">Cilium</keyword>
<evidence type="ECO:0000256" key="2">
    <source>
        <dbReference type="ARBA" id="ARBA00005709"/>
    </source>
</evidence>
<evidence type="ECO:0000256" key="1">
    <source>
        <dbReference type="ARBA" id="ARBA00004365"/>
    </source>
</evidence>
<organism evidence="5 6">
    <name type="scientific">Chromobacterium violaceum</name>
    <dbReference type="NCBI Taxonomy" id="536"/>
    <lineage>
        <taxon>Bacteria</taxon>
        <taxon>Pseudomonadati</taxon>
        <taxon>Pseudomonadota</taxon>
        <taxon>Betaproteobacteria</taxon>
        <taxon>Neisseriales</taxon>
        <taxon>Chromobacteriaceae</taxon>
        <taxon>Chromobacterium</taxon>
    </lineage>
</organism>
<comment type="subcellular location">
    <subcellularLocation>
        <location evidence="1">Bacterial flagellum</location>
    </subcellularLocation>
</comment>
<keyword evidence="3" id="KW-0975">Bacterial flagellum</keyword>
<name>A0A3S4HUN5_CHRVL</name>
<dbReference type="Pfam" id="PF00700">
    <property type="entry name" value="Flagellin_C"/>
    <property type="match status" value="1"/>
</dbReference>
<sequence>MQNRFDAVVANLQNYVQNLTAANSRILDVDFASETANLTKNQILQQAGASILKQANTLPQAALTLLQ</sequence>
<comment type="similarity">
    <text evidence="2">Belongs to the bacterial flagellin family.</text>
</comment>
<dbReference type="GO" id="GO:0005198">
    <property type="term" value="F:structural molecule activity"/>
    <property type="evidence" value="ECO:0007669"/>
    <property type="project" value="InterPro"/>
</dbReference>
<evidence type="ECO:0000313" key="6">
    <source>
        <dbReference type="Proteomes" id="UP000275777"/>
    </source>
</evidence>
<dbReference type="EMBL" id="LR134182">
    <property type="protein sequence ID" value="VEB45132.1"/>
    <property type="molecule type" value="Genomic_DNA"/>
</dbReference>
<evidence type="ECO:0000259" key="4">
    <source>
        <dbReference type="Pfam" id="PF00700"/>
    </source>
</evidence>
<gene>
    <name evidence="5" type="primary">fliC_1</name>
    <name evidence="5" type="ORF">NCTC9695_05637</name>
</gene>
<evidence type="ECO:0000256" key="3">
    <source>
        <dbReference type="ARBA" id="ARBA00023143"/>
    </source>
</evidence>
<dbReference type="InterPro" id="IPR001492">
    <property type="entry name" value="Flagellin"/>
</dbReference>
<dbReference type="AlphaFoldDB" id="A0A3S4HUN5"/>
<proteinExistence type="inferred from homology"/>
<dbReference type="SUPFAM" id="SSF64518">
    <property type="entry name" value="Phase 1 flagellin"/>
    <property type="match status" value="1"/>
</dbReference>
<dbReference type="InterPro" id="IPR046358">
    <property type="entry name" value="Flagellin_C"/>
</dbReference>
<dbReference type="GO" id="GO:0009288">
    <property type="term" value="C:bacterial-type flagellum"/>
    <property type="evidence" value="ECO:0007669"/>
    <property type="project" value="UniProtKB-SubCell"/>
</dbReference>
<dbReference type="PANTHER" id="PTHR42792">
    <property type="entry name" value="FLAGELLIN"/>
    <property type="match status" value="1"/>
</dbReference>
<reference evidence="5 6" key="1">
    <citation type="submission" date="2018-12" db="EMBL/GenBank/DDBJ databases">
        <authorList>
            <consortium name="Pathogen Informatics"/>
        </authorList>
    </citation>
    <scope>NUCLEOTIDE SEQUENCE [LARGE SCALE GENOMIC DNA]</scope>
    <source>
        <strain evidence="5 6">NCTC9695</strain>
    </source>
</reference>
<feature type="domain" description="Flagellin C-terminal" evidence="4">
    <location>
        <begin position="1"/>
        <end position="66"/>
    </location>
</feature>
<dbReference type="PANTHER" id="PTHR42792:SF2">
    <property type="entry name" value="FLAGELLIN"/>
    <property type="match status" value="1"/>
</dbReference>
<keyword evidence="5" id="KW-0966">Cell projection</keyword>
<evidence type="ECO:0000313" key="5">
    <source>
        <dbReference type="EMBL" id="VEB45132.1"/>
    </source>
</evidence>
<accession>A0A3S4HUN5</accession>